<proteinExistence type="predicted"/>
<organism evidence="1 2">
    <name type="scientific">Candidatus Liberibacter solanacearum</name>
    <dbReference type="NCBI Taxonomy" id="556287"/>
    <lineage>
        <taxon>Bacteria</taxon>
        <taxon>Pseudomonadati</taxon>
        <taxon>Pseudomonadota</taxon>
        <taxon>Alphaproteobacteria</taxon>
        <taxon>Hyphomicrobiales</taxon>
        <taxon>Rhizobiaceae</taxon>
        <taxon>Liberibacter</taxon>
    </lineage>
</organism>
<dbReference type="InterPro" id="IPR038610">
    <property type="entry name" value="FliK-like_C_sf"/>
</dbReference>
<keyword evidence="1" id="KW-0282">Flagellum</keyword>
<evidence type="ECO:0000313" key="1">
    <source>
        <dbReference type="EMBL" id="RPD37340.1"/>
    </source>
</evidence>
<dbReference type="Proteomes" id="UP000236895">
    <property type="component" value="Unassembled WGS sequence"/>
</dbReference>
<sequence>MMKEVSIACQDHFDVKSSSLDNRDNNLDAVQEKKKNNTAKILKKILDQKDISSQNKSLFENILLTVPNADSNICTNEEISFENAVENNPCTEKLCHNPLDELIMRDITSKEENDCLIKDSSEVCSRIAKDIYNSSTIALRDFLIIDKIDGDHSDFLLKSTVALLQLKSSPDSMELLPLGLESDSTSSDLRQGKENFSKDKPCKAVDFLIEEKLTIVSEDKEIRSLESFPIFRRLYNDGIGSFSSTENALNQKFAMRFTMVPEHVHYIDRGSIKTLKIQMKPNSPDNVVATLSLSGDKLSIKLQVESDYLYKKIQNERQGILDALNFSGYTMDHFDVDFRSKDTVNLYQDSINYFSQQQGFKQSDGFERKKVHFPEKGRVEKKNFWGEKRTGIIYNNGEYIGMYSEYIYV</sequence>
<dbReference type="Gene3D" id="3.30.750.140">
    <property type="match status" value="1"/>
</dbReference>
<evidence type="ECO:0000313" key="2">
    <source>
        <dbReference type="Proteomes" id="UP000236895"/>
    </source>
</evidence>
<reference evidence="1 2" key="1">
    <citation type="submission" date="2018-11" db="EMBL/GenBank/DDBJ databases">
        <title>Genome Analysis of Haplotype D of Candidatus Liberibacter Solanacearum.</title>
        <authorList>
            <person name="Katsir L."/>
            <person name="Ruan Z."/>
            <person name="Santos Garcia D."/>
            <person name="Piasezky A."/>
            <person name="Jiang J."/>
            <person name="Sela N."/>
            <person name="Freilich S."/>
            <person name="Bahar O."/>
        </authorList>
    </citation>
    <scope>NUCLEOTIDE SEQUENCE [LARGE SCALE GENOMIC DNA]</scope>
    <source>
        <strain evidence="2">haplotype D1</strain>
    </source>
</reference>
<protein>
    <submittedName>
        <fullName evidence="1">Flagellar hook-length control protein FliK</fullName>
    </submittedName>
</protein>
<keyword evidence="1" id="KW-0969">Cilium</keyword>
<keyword evidence="1" id="KW-0966">Cell projection</keyword>
<dbReference type="EMBL" id="PKRU02000012">
    <property type="protein sequence ID" value="RPD37340.1"/>
    <property type="molecule type" value="Genomic_DNA"/>
</dbReference>
<dbReference type="RefSeq" id="WP_103847213.1">
    <property type="nucleotide sequence ID" value="NZ_PKRU02000012.1"/>
</dbReference>
<dbReference type="AlphaFoldDB" id="A0A424FMG1"/>
<comment type="caution">
    <text evidence="1">The sequence shown here is derived from an EMBL/GenBank/DDBJ whole genome shotgun (WGS) entry which is preliminary data.</text>
</comment>
<name>A0A424FMG1_9HYPH</name>
<accession>A0A424FMG1</accession>
<gene>
    <name evidence="1" type="ORF">C0030_002675</name>
</gene>